<reference evidence="1 2" key="1">
    <citation type="journal article" date="2007" name="Science">
        <title>Sea anemone genome reveals ancestral eumetazoan gene repertoire and genomic organization.</title>
        <authorList>
            <person name="Putnam N.H."/>
            <person name="Srivastava M."/>
            <person name="Hellsten U."/>
            <person name="Dirks B."/>
            <person name="Chapman J."/>
            <person name="Salamov A."/>
            <person name="Terry A."/>
            <person name="Shapiro H."/>
            <person name="Lindquist E."/>
            <person name="Kapitonov V.V."/>
            <person name="Jurka J."/>
            <person name="Genikhovich G."/>
            <person name="Grigoriev I.V."/>
            <person name="Lucas S.M."/>
            <person name="Steele R.E."/>
            <person name="Finnerty J.R."/>
            <person name="Technau U."/>
            <person name="Martindale M.Q."/>
            <person name="Rokhsar D.S."/>
        </authorList>
    </citation>
    <scope>NUCLEOTIDE SEQUENCE [LARGE SCALE GENOMIC DNA]</scope>
    <source>
        <strain evidence="2">CH2 X CH6</strain>
    </source>
</reference>
<dbReference type="OMA" id="RIFMSVN"/>
<organism evidence="1 2">
    <name type="scientific">Nematostella vectensis</name>
    <name type="common">Starlet sea anemone</name>
    <dbReference type="NCBI Taxonomy" id="45351"/>
    <lineage>
        <taxon>Eukaryota</taxon>
        <taxon>Metazoa</taxon>
        <taxon>Cnidaria</taxon>
        <taxon>Anthozoa</taxon>
        <taxon>Hexacorallia</taxon>
        <taxon>Actiniaria</taxon>
        <taxon>Edwardsiidae</taxon>
        <taxon>Nematostella</taxon>
    </lineage>
</organism>
<evidence type="ECO:0000313" key="2">
    <source>
        <dbReference type="Proteomes" id="UP000001593"/>
    </source>
</evidence>
<dbReference type="EMBL" id="DS469601">
    <property type="protein sequence ID" value="EDO39781.1"/>
    <property type="molecule type" value="Genomic_DNA"/>
</dbReference>
<gene>
    <name evidence="1" type="ORF">NEMVEDRAFT_v1g208652</name>
</gene>
<dbReference type="HOGENOM" id="CLU_111427_0_0_1"/>
<evidence type="ECO:0000313" key="1">
    <source>
        <dbReference type="EMBL" id="EDO39781.1"/>
    </source>
</evidence>
<protein>
    <submittedName>
        <fullName evidence="1">Uncharacterized protein</fullName>
    </submittedName>
</protein>
<dbReference type="InParanoid" id="A7S921"/>
<dbReference type="InterPro" id="IPR036691">
    <property type="entry name" value="Endo/exonu/phosph_ase_sf"/>
</dbReference>
<sequence length="182" mass="21008">MACLNANSLSNHIDEIRIFMSVNSNVDVLAINETKIDDMISDQEVNIPGYEIIRKDRKRGGGVCIYVKSNINYTIRDDLNHEKLECITLEITKPRSRPFLVCTWYRRPEARVETFAHFEELVSKFDALGLENYILSDTNCDQLRRPLDFPSRKLRNITDVYGISQLVTKPTRITPISKTLID</sequence>
<accession>A7S921</accession>
<dbReference type="PANTHER" id="PTHR36191">
    <property type="entry name" value="ENDO/EXONUCLEASE/PHOSPHATASE DOMAIN-CONTAINING PROTEIN-RELATED"/>
    <property type="match status" value="1"/>
</dbReference>
<dbReference type="STRING" id="45351.A7S921"/>
<dbReference type="AlphaFoldDB" id="A7S921"/>
<dbReference type="Proteomes" id="UP000001593">
    <property type="component" value="Unassembled WGS sequence"/>
</dbReference>
<dbReference type="PhylomeDB" id="A7S921"/>
<keyword evidence="2" id="KW-1185">Reference proteome</keyword>
<proteinExistence type="predicted"/>
<dbReference type="SUPFAM" id="SSF56219">
    <property type="entry name" value="DNase I-like"/>
    <property type="match status" value="1"/>
</dbReference>
<dbReference type="Gene3D" id="3.60.10.10">
    <property type="entry name" value="Endonuclease/exonuclease/phosphatase"/>
    <property type="match status" value="1"/>
</dbReference>
<name>A7S921_NEMVE</name>
<dbReference type="PANTHER" id="PTHR36191:SF11">
    <property type="entry name" value="BRCT DOMAIN-CONTAINING PROTEIN"/>
    <property type="match status" value="1"/>
</dbReference>